<accession>A0A2W2D1N7</accession>
<dbReference type="EMBL" id="POUD01000376">
    <property type="protein sequence ID" value="PZG04673.1"/>
    <property type="molecule type" value="Genomic_DNA"/>
</dbReference>
<evidence type="ECO:0000256" key="1">
    <source>
        <dbReference type="SAM" id="MobiDB-lite"/>
    </source>
</evidence>
<reference evidence="2 3" key="1">
    <citation type="submission" date="2018-01" db="EMBL/GenBank/DDBJ databases">
        <title>Draft genome sequence of Nonomuraea sp. KC333.</title>
        <authorList>
            <person name="Sahin N."/>
            <person name="Saygin H."/>
            <person name="Ay H."/>
        </authorList>
    </citation>
    <scope>NUCLEOTIDE SEQUENCE [LARGE SCALE GENOMIC DNA]</scope>
    <source>
        <strain evidence="2 3">KC333</strain>
    </source>
</reference>
<sequence length="66" mass="6316">MDASGWLVPFHAVGVLPGSGGRAASTTVSSYGRARSMLMGAEGPVVVSSGLTGRSASPGGAPPSGT</sequence>
<keyword evidence="3" id="KW-1185">Reference proteome</keyword>
<evidence type="ECO:0000313" key="2">
    <source>
        <dbReference type="EMBL" id="PZG04673.1"/>
    </source>
</evidence>
<name>A0A2W2D1N7_9ACTN</name>
<comment type="caution">
    <text evidence="2">The sequence shown here is derived from an EMBL/GenBank/DDBJ whole genome shotgun (WGS) entry which is preliminary data.</text>
</comment>
<evidence type="ECO:0000313" key="3">
    <source>
        <dbReference type="Proteomes" id="UP000249304"/>
    </source>
</evidence>
<dbReference type="AlphaFoldDB" id="A0A2W2D1N7"/>
<organism evidence="2 3">
    <name type="scientific">Nonomuraea aridisoli</name>
    <dbReference type="NCBI Taxonomy" id="2070368"/>
    <lineage>
        <taxon>Bacteria</taxon>
        <taxon>Bacillati</taxon>
        <taxon>Actinomycetota</taxon>
        <taxon>Actinomycetes</taxon>
        <taxon>Streptosporangiales</taxon>
        <taxon>Streptosporangiaceae</taxon>
        <taxon>Nonomuraea</taxon>
    </lineage>
</organism>
<dbReference type="Proteomes" id="UP000249304">
    <property type="component" value="Unassembled WGS sequence"/>
</dbReference>
<feature type="region of interest" description="Disordered" evidence="1">
    <location>
        <begin position="47"/>
        <end position="66"/>
    </location>
</feature>
<proteinExistence type="predicted"/>
<gene>
    <name evidence="2" type="ORF">C1J01_44355</name>
</gene>
<protein>
    <submittedName>
        <fullName evidence="2">Uncharacterized protein</fullName>
    </submittedName>
</protein>